<dbReference type="SUPFAM" id="SSF117281">
    <property type="entry name" value="Kelch motif"/>
    <property type="match status" value="1"/>
</dbReference>
<reference evidence="1" key="1">
    <citation type="submission" date="2019-08" db="EMBL/GenBank/DDBJ databases">
        <title>Reference gene set and small RNA set construction with multiple tissues from Davidia involucrata Baill.</title>
        <authorList>
            <person name="Yang H."/>
            <person name="Zhou C."/>
            <person name="Li G."/>
            <person name="Wang J."/>
            <person name="Gao P."/>
            <person name="Wang M."/>
            <person name="Wang R."/>
            <person name="Zhao Y."/>
        </authorList>
    </citation>
    <scope>NUCLEOTIDE SEQUENCE</scope>
    <source>
        <tissue evidence="1">Mixed with DoveR01_LX</tissue>
    </source>
</reference>
<proteinExistence type="predicted"/>
<dbReference type="InterPro" id="IPR015915">
    <property type="entry name" value="Kelch-typ_b-propeller"/>
</dbReference>
<sequence>MDLKKEIPDFPKNWDRWSDLVCFFMEFDDAIVVFAIDSVTASVYHVVEYKRSRRLKRELGYTAWGSKIYILGGDIVEDIDSDEISYPLKVMICDLTKGTDFEEGPSLIGGKPCPLVFGVKGKIYAIAGNSSYSSHVDPPEPKFEFLDTENSSQGWVDLPEPPFSPNHRGGYLLFVEHLVVTGSGAGQNDSLYVLISSNCYYKTMFWFDLVEQKWNSHLNISDSVDLRVNNLTVYPWEEGACVVDSFLYQYCSLDVNRDRVGVSVYNLLYPRPKTGEQSASLLHGLEDVMSQVPPGNVSFGYLIHLGNQQFCLVVFFDPSPYFAEEPHAVITCTFRLFDDSTGFQCEPTCKGAFILPDGMPEYCCKMCASGFSQSKYT</sequence>
<protein>
    <submittedName>
        <fullName evidence="1">Uncharacterized protein</fullName>
    </submittedName>
</protein>
<dbReference type="InterPro" id="IPR012871">
    <property type="entry name" value="DUF1668_ORYSA"/>
</dbReference>
<accession>A0A5B7BW76</accession>
<dbReference type="EMBL" id="GHES01042541">
    <property type="protein sequence ID" value="MPA73100.1"/>
    <property type="molecule type" value="Transcribed_RNA"/>
</dbReference>
<dbReference type="AlphaFoldDB" id="A0A5B7BW76"/>
<evidence type="ECO:0000313" key="1">
    <source>
        <dbReference type="EMBL" id="MPA73100.1"/>
    </source>
</evidence>
<dbReference type="Pfam" id="PF07893">
    <property type="entry name" value="DUF1668"/>
    <property type="match status" value="1"/>
</dbReference>
<name>A0A5B7BW76_DAVIN</name>
<gene>
    <name evidence="1" type="ORF">Din_042541</name>
</gene>
<dbReference type="Gene3D" id="2.120.10.80">
    <property type="entry name" value="Kelch-type beta propeller"/>
    <property type="match status" value="1"/>
</dbReference>
<organism evidence="1">
    <name type="scientific">Davidia involucrata</name>
    <name type="common">Dove tree</name>
    <dbReference type="NCBI Taxonomy" id="16924"/>
    <lineage>
        <taxon>Eukaryota</taxon>
        <taxon>Viridiplantae</taxon>
        <taxon>Streptophyta</taxon>
        <taxon>Embryophyta</taxon>
        <taxon>Tracheophyta</taxon>
        <taxon>Spermatophyta</taxon>
        <taxon>Magnoliopsida</taxon>
        <taxon>eudicotyledons</taxon>
        <taxon>Gunneridae</taxon>
        <taxon>Pentapetalae</taxon>
        <taxon>asterids</taxon>
        <taxon>Cornales</taxon>
        <taxon>Nyssaceae</taxon>
        <taxon>Davidia</taxon>
    </lineage>
</organism>